<accession>A0ABP9ZBT6</accession>
<gene>
    <name evidence="2" type="ORF">MFLAVUS_010053</name>
</gene>
<proteinExistence type="predicted"/>
<evidence type="ECO:0000313" key="3">
    <source>
        <dbReference type="Proteomes" id="UP001473302"/>
    </source>
</evidence>
<reference evidence="2 3" key="1">
    <citation type="submission" date="2024-04" db="EMBL/GenBank/DDBJ databases">
        <title>genome sequences of Mucor flavus KT1a and Helicostylum pulchrum KT1b strains isolated from the surface of a dry-aged beef.</title>
        <authorList>
            <person name="Toyotome T."/>
            <person name="Hosono M."/>
            <person name="Torimaru M."/>
            <person name="Fukuda K."/>
            <person name="Mikami N."/>
        </authorList>
    </citation>
    <scope>NUCLEOTIDE SEQUENCE [LARGE SCALE GENOMIC DNA]</scope>
    <source>
        <strain evidence="2 3">KT1a</strain>
    </source>
</reference>
<keyword evidence="3" id="KW-1185">Reference proteome</keyword>
<protein>
    <submittedName>
        <fullName evidence="2">Uncharacterized protein</fullName>
    </submittedName>
</protein>
<evidence type="ECO:0000313" key="2">
    <source>
        <dbReference type="EMBL" id="GAA5816524.1"/>
    </source>
</evidence>
<dbReference type="EMBL" id="BAABUK010000032">
    <property type="protein sequence ID" value="GAA5816524.1"/>
    <property type="molecule type" value="Genomic_DNA"/>
</dbReference>
<organism evidence="2 3">
    <name type="scientific">Mucor flavus</name>
    <dbReference type="NCBI Taxonomy" id="439312"/>
    <lineage>
        <taxon>Eukaryota</taxon>
        <taxon>Fungi</taxon>
        <taxon>Fungi incertae sedis</taxon>
        <taxon>Mucoromycota</taxon>
        <taxon>Mucoromycotina</taxon>
        <taxon>Mucoromycetes</taxon>
        <taxon>Mucorales</taxon>
        <taxon>Mucorineae</taxon>
        <taxon>Mucoraceae</taxon>
        <taxon>Mucor</taxon>
    </lineage>
</organism>
<sequence length="158" mass="17584">MFGKHLFYIALLCMGHFDEDYHFSVNPNIINNVDSTERFNAAINECSRNLDILFARGADTENELNLNGLLSLASDVDSVIYSDSIGAPSYNDSESSFSSNMNVEEDSELATGSNESTDSDSVDSADTIDYITEIEITIESNNGFRYARFNFLPTRNDD</sequence>
<feature type="region of interest" description="Disordered" evidence="1">
    <location>
        <begin position="87"/>
        <end position="124"/>
    </location>
</feature>
<feature type="compositionally biased region" description="Low complexity" evidence="1">
    <location>
        <begin position="87"/>
        <end position="102"/>
    </location>
</feature>
<dbReference type="Proteomes" id="UP001473302">
    <property type="component" value="Unassembled WGS sequence"/>
</dbReference>
<name>A0ABP9ZBT6_9FUNG</name>
<comment type="caution">
    <text evidence="2">The sequence shown here is derived from an EMBL/GenBank/DDBJ whole genome shotgun (WGS) entry which is preliminary data.</text>
</comment>
<evidence type="ECO:0000256" key="1">
    <source>
        <dbReference type="SAM" id="MobiDB-lite"/>
    </source>
</evidence>